<gene>
    <name evidence="17" type="primary">FXN</name>
</gene>
<dbReference type="NCBIfam" id="TIGR03421">
    <property type="entry name" value="FeS_CyaY"/>
    <property type="match status" value="1"/>
</dbReference>
<accession>A0A8C5Q7Q1</accession>
<evidence type="ECO:0000313" key="18">
    <source>
        <dbReference type="Proteomes" id="UP000694569"/>
    </source>
</evidence>
<comment type="catalytic activity">
    <reaction evidence="16">
        <text>4 Fe(2+) + O2 + 4 H(+) = 4 Fe(3+) + 2 H2O</text>
        <dbReference type="Rhea" id="RHEA:11148"/>
        <dbReference type="ChEBI" id="CHEBI:15377"/>
        <dbReference type="ChEBI" id="CHEBI:15378"/>
        <dbReference type="ChEBI" id="CHEBI:15379"/>
        <dbReference type="ChEBI" id="CHEBI:29033"/>
        <dbReference type="ChEBI" id="CHEBI:29034"/>
        <dbReference type="EC" id="1.16.3.1"/>
    </reaction>
</comment>
<keyword evidence="13" id="KW-0350">Heme biosynthesis</keyword>
<evidence type="ECO:0000256" key="2">
    <source>
        <dbReference type="ARBA" id="ARBA00008183"/>
    </source>
</evidence>
<evidence type="ECO:0000256" key="15">
    <source>
        <dbReference type="ARBA" id="ARBA00046911"/>
    </source>
</evidence>
<evidence type="ECO:0000256" key="7">
    <source>
        <dbReference type="ARBA" id="ARBA00022496"/>
    </source>
</evidence>
<dbReference type="SMART" id="SM01219">
    <property type="entry name" value="Frataxin_Cyay"/>
    <property type="match status" value="1"/>
</dbReference>
<dbReference type="CDD" id="cd00503">
    <property type="entry name" value="Frataxin"/>
    <property type="match status" value="1"/>
</dbReference>
<dbReference type="GO" id="GO:0008199">
    <property type="term" value="F:ferric iron binding"/>
    <property type="evidence" value="ECO:0007669"/>
    <property type="project" value="InterPro"/>
</dbReference>
<evidence type="ECO:0000256" key="5">
    <source>
        <dbReference type="ARBA" id="ARBA00022434"/>
    </source>
</evidence>
<dbReference type="GO" id="GO:0051537">
    <property type="term" value="F:2 iron, 2 sulfur cluster binding"/>
    <property type="evidence" value="ECO:0007669"/>
    <property type="project" value="TreeGrafter"/>
</dbReference>
<proteinExistence type="inferred from homology"/>
<evidence type="ECO:0000256" key="9">
    <source>
        <dbReference type="ARBA" id="ARBA00023002"/>
    </source>
</evidence>
<evidence type="ECO:0000256" key="12">
    <source>
        <dbReference type="ARBA" id="ARBA00023128"/>
    </source>
</evidence>
<dbReference type="GO" id="GO:0005739">
    <property type="term" value="C:mitochondrion"/>
    <property type="evidence" value="ECO:0007669"/>
    <property type="project" value="UniProtKB-SubCell"/>
</dbReference>
<evidence type="ECO:0000256" key="4">
    <source>
        <dbReference type="ARBA" id="ARBA00014720"/>
    </source>
</evidence>
<keyword evidence="5" id="KW-0409">Iron storage</keyword>
<comment type="subcellular location">
    <subcellularLocation>
        <location evidence="1">Mitochondrion</location>
    </subcellularLocation>
</comment>
<dbReference type="AlphaFoldDB" id="A0A8C5Q7Q1"/>
<dbReference type="GO" id="GO:0006826">
    <property type="term" value="P:iron ion transport"/>
    <property type="evidence" value="ECO:0007669"/>
    <property type="project" value="UniProtKB-KW"/>
</dbReference>
<dbReference type="GO" id="GO:0006879">
    <property type="term" value="P:intracellular iron ion homeostasis"/>
    <property type="evidence" value="ECO:0007669"/>
    <property type="project" value="UniProtKB-KW"/>
</dbReference>
<dbReference type="GO" id="GO:0006783">
    <property type="term" value="P:heme biosynthetic process"/>
    <property type="evidence" value="ECO:0007669"/>
    <property type="project" value="UniProtKB-KW"/>
</dbReference>
<evidence type="ECO:0000256" key="16">
    <source>
        <dbReference type="ARBA" id="ARBA00047990"/>
    </source>
</evidence>
<dbReference type="GO" id="GO:0004322">
    <property type="term" value="F:ferroxidase activity"/>
    <property type="evidence" value="ECO:0007669"/>
    <property type="project" value="UniProtKB-EC"/>
</dbReference>
<dbReference type="SUPFAM" id="SSF55387">
    <property type="entry name" value="Frataxin/Nqo15-like"/>
    <property type="match status" value="1"/>
</dbReference>
<dbReference type="PANTHER" id="PTHR16821:SF2">
    <property type="entry name" value="FRATAXIN, MITOCHONDRIAL"/>
    <property type="match status" value="1"/>
</dbReference>
<dbReference type="Gene3D" id="3.30.920.10">
    <property type="entry name" value="Frataxin/CyaY"/>
    <property type="match status" value="1"/>
</dbReference>
<dbReference type="PRINTS" id="PR00904">
    <property type="entry name" value="FRATAXIN"/>
</dbReference>
<dbReference type="OrthoDB" id="1897642at2759"/>
<evidence type="ECO:0000256" key="8">
    <source>
        <dbReference type="ARBA" id="ARBA00022946"/>
    </source>
</evidence>
<dbReference type="PROSITE" id="PS01344">
    <property type="entry name" value="FRATAXIN_1"/>
    <property type="match status" value="1"/>
</dbReference>
<reference evidence="17" key="1">
    <citation type="submission" date="2025-08" db="UniProtKB">
        <authorList>
            <consortium name="Ensembl"/>
        </authorList>
    </citation>
    <scope>IDENTIFICATION</scope>
</reference>
<evidence type="ECO:0000256" key="11">
    <source>
        <dbReference type="ARBA" id="ARBA00023065"/>
    </source>
</evidence>
<dbReference type="InterPro" id="IPR017789">
    <property type="entry name" value="Frataxin"/>
</dbReference>
<dbReference type="PANTHER" id="PTHR16821">
    <property type="entry name" value="FRATAXIN"/>
    <property type="match status" value="1"/>
</dbReference>
<name>A0A8C5Q7Q1_9ANUR</name>
<dbReference type="InterPro" id="IPR020895">
    <property type="entry name" value="Frataxin_CS"/>
</dbReference>
<dbReference type="Pfam" id="PF01491">
    <property type="entry name" value="Frataxin_Cyay"/>
    <property type="match status" value="1"/>
</dbReference>
<dbReference type="InterPro" id="IPR002908">
    <property type="entry name" value="Frataxin/CyaY"/>
</dbReference>
<keyword evidence="6" id="KW-0813">Transport</keyword>
<evidence type="ECO:0000256" key="13">
    <source>
        <dbReference type="ARBA" id="ARBA00023133"/>
    </source>
</evidence>
<evidence type="ECO:0000256" key="14">
    <source>
        <dbReference type="ARBA" id="ARBA00045532"/>
    </source>
</evidence>
<evidence type="ECO:0000256" key="6">
    <source>
        <dbReference type="ARBA" id="ARBA00022448"/>
    </source>
</evidence>
<dbReference type="EC" id="1.16.3.1" evidence="3"/>
<evidence type="ECO:0000256" key="1">
    <source>
        <dbReference type="ARBA" id="ARBA00004173"/>
    </source>
</evidence>
<dbReference type="Proteomes" id="UP000694569">
    <property type="component" value="Unplaced"/>
</dbReference>
<dbReference type="PROSITE" id="PS50810">
    <property type="entry name" value="FRATAXIN_2"/>
    <property type="match status" value="1"/>
</dbReference>
<dbReference type="FunFam" id="3.30.920.10:FF:000002">
    <property type="entry name" value="Frataxin, mitochondrial"/>
    <property type="match status" value="1"/>
</dbReference>
<keyword evidence="8" id="KW-0809">Transit peptide</keyword>
<reference evidence="17" key="2">
    <citation type="submission" date="2025-09" db="UniProtKB">
        <authorList>
            <consortium name="Ensembl"/>
        </authorList>
    </citation>
    <scope>IDENTIFICATION</scope>
</reference>
<comment type="subunit">
    <text evidence="15">Interacts with ACO1. Interacts with ISCU (cytoplasmic form).</text>
</comment>
<keyword evidence="10" id="KW-0408">Iron</keyword>
<keyword evidence="11" id="KW-0406">Ion transport</keyword>
<dbReference type="GeneTree" id="ENSGT00390000005811"/>
<comment type="function">
    <text evidence="14">Modulates the RNA-binding activity of ACO1. May be involved in the cytoplasmic iron-sulfur protein biogenesis. May contribute to oxidative stress resistance and overall cell survival.</text>
</comment>
<keyword evidence="9" id="KW-0560">Oxidoreductase</keyword>
<comment type="similarity">
    <text evidence="2">Belongs to the frataxin family.</text>
</comment>
<sequence length="132" mass="14745">MLPSPLSLSTLDENTYDKLAEDTLDSLAEFFEDLADQPFTPHDYDVTFGNGVLTIKLGADLGIYVINKQTPNRQIWLSSPNSGPKRYDWNGSNWIYSHDGVLLHELLAQELSVVFNAKIDFSALTYSGKDST</sequence>
<keyword evidence="12" id="KW-0496">Mitochondrion</keyword>
<keyword evidence="18" id="KW-1185">Reference proteome</keyword>
<evidence type="ECO:0000256" key="3">
    <source>
        <dbReference type="ARBA" id="ARBA00013107"/>
    </source>
</evidence>
<dbReference type="GO" id="GO:0016226">
    <property type="term" value="P:iron-sulfur cluster assembly"/>
    <property type="evidence" value="ECO:0007669"/>
    <property type="project" value="InterPro"/>
</dbReference>
<dbReference type="NCBIfam" id="TIGR03422">
    <property type="entry name" value="mito_frataxin"/>
    <property type="match status" value="1"/>
</dbReference>
<dbReference type="GO" id="GO:0034986">
    <property type="term" value="F:iron chaperone activity"/>
    <property type="evidence" value="ECO:0007669"/>
    <property type="project" value="TreeGrafter"/>
</dbReference>
<dbReference type="GO" id="GO:0008198">
    <property type="term" value="F:ferrous iron binding"/>
    <property type="evidence" value="ECO:0007669"/>
    <property type="project" value="TreeGrafter"/>
</dbReference>
<organism evidence="17 18">
    <name type="scientific">Leptobrachium leishanense</name>
    <name type="common">Leishan spiny toad</name>
    <dbReference type="NCBI Taxonomy" id="445787"/>
    <lineage>
        <taxon>Eukaryota</taxon>
        <taxon>Metazoa</taxon>
        <taxon>Chordata</taxon>
        <taxon>Craniata</taxon>
        <taxon>Vertebrata</taxon>
        <taxon>Euteleostomi</taxon>
        <taxon>Amphibia</taxon>
        <taxon>Batrachia</taxon>
        <taxon>Anura</taxon>
        <taxon>Pelobatoidea</taxon>
        <taxon>Megophryidae</taxon>
        <taxon>Leptobrachium</taxon>
    </lineage>
</organism>
<dbReference type="Ensembl" id="ENSLLET00000034713.1">
    <property type="protein sequence ID" value="ENSLLEP00000033440.1"/>
    <property type="gene ID" value="ENSLLEG00000021154.1"/>
</dbReference>
<evidence type="ECO:0000313" key="17">
    <source>
        <dbReference type="Ensembl" id="ENSLLEP00000033440.1"/>
    </source>
</evidence>
<dbReference type="InterPro" id="IPR036524">
    <property type="entry name" value="Frataxin/CyaY_sf"/>
</dbReference>
<keyword evidence="7" id="KW-0410">Iron transport</keyword>
<protein>
    <recommendedName>
        <fullName evidence="4">Frataxin, mitochondrial</fullName>
        <ecNumber evidence="3">1.16.3.1</ecNumber>
    </recommendedName>
</protein>
<evidence type="ECO:0000256" key="10">
    <source>
        <dbReference type="ARBA" id="ARBA00023004"/>
    </source>
</evidence>